<protein>
    <recommendedName>
        <fullName evidence="2">Hpc2-related domain-containing protein</fullName>
    </recommendedName>
</protein>
<feature type="compositionally biased region" description="Low complexity" evidence="1">
    <location>
        <begin position="88"/>
        <end position="119"/>
    </location>
</feature>
<evidence type="ECO:0000259" key="2">
    <source>
        <dbReference type="Pfam" id="PF08729"/>
    </source>
</evidence>
<feature type="compositionally biased region" description="Low complexity" evidence="1">
    <location>
        <begin position="173"/>
        <end position="189"/>
    </location>
</feature>
<keyword evidence="4" id="KW-1185">Reference proteome</keyword>
<feature type="region of interest" description="Disordered" evidence="1">
    <location>
        <begin position="714"/>
        <end position="815"/>
    </location>
</feature>
<name>A0A2B7XGV3_9EURO</name>
<feature type="compositionally biased region" description="Low complexity" evidence="1">
    <location>
        <begin position="422"/>
        <end position="441"/>
    </location>
</feature>
<organism evidence="3 4">
    <name type="scientific">Helicocarpus griseus UAMH5409</name>
    <dbReference type="NCBI Taxonomy" id="1447875"/>
    <lineage>
        <taxon>Eukaryota</taxon>
        <taxon>Fungi</taxon>
        <taxon>Dikarya</taxon>
        <taxon>Ascomycota</taxon>
        <taxon>Pezizomycotina</taxon>
        <taxon>Eurotiomycetes</taxon>
        <taxon>Eurotiomycetidae</taxon>
        <taxon>Onygenales</taxon>
        <taxon>Ajellomycetaceae</taxon>
        <taxon>Helicocarpus</taxon>
    </lineage>
</organism>
<feature type="compositionally biased region" description="Basic and acidic residues" evidence="1">
    <location>
        <begin position="782"/>
        <end position="797"/>
    </location>
</feature>
<proteinExistence type="predicted"/>
<evidence type="ECO:0000313" key="4">
    <source>
        <dbReference type="Proteomes" id="UP000223968"/>
    </source>
</evidence>
<dbReference type="Proteomes" id="UP000223968">
    <property type="component" value="Unassembled WGS sequence"/>
</dbReference>
<feature type="compositionally biased region" description="Basic and acidic residues" evidence="1">
    <location>
        <begin position="190"/>
        <end position="200"/>
    </location>
</feature>
<dbReference type="InterPro" id="IPR014840">
    <property type="entry name" value="HRD"/>
</dbReference>
<comment type="caution">
    <text evidence="3">The sequence shown here is derived from an EMBL/GenBank/DDBJ whole genome shotgun (WGS) entry which is preliminary data.</text>
</comment>
<dbReference type="EMBL" id="PDNB01000080">
    <property type="protein sequence ID" value="PGH10954.1"/>
    <property type="molecule type" value="Genomic_DNA"/>
</dbReference>
<feature type="compositionally biased region" description="Low complexity" evidence="1">
    <location>
        <begin position="378"/>
        <end position="390"/>
    </location>
</feature>
<feature type="compositionally biased region" description="Low complexity" evidence="1">
    <location>
        <begin position="28"/>
        <end position="52"/>
    </location>
</feature>
<accession>A0A2B7XGV3</accession>
<feature type="compositionally biased region" description="Pro residues" evidence="1">
    <location>
        <begin position="361"/>
        <end position="374"/>
    </location>
</feature>
<feature type="compositionally biased region" description="Basic and acidic residues" evidence="1">
    <location>
        <begin position="146"/>
        <end position="162"/>
    </location>
</feature>
<feature type="compositionally biased region" description="Low complexity" evidence="1">
    <location>
        <begin position="236"/>
        <end position="251"/>
    </location>
</feature>
<dbReference type="Pfam" id="PF08729">
    <property type="entry name" value="HUN"/>
    <property type="match status" value="1"/>
</dbReference>
<feature type="compositionally biased region" description="Pro residues" evidence="1">
    <location>
        <begin position="506"/>
        <end position="525"/>
    </location>
</feature>
<gene>
    <name evidence="3" type="ORF">AJ79_05200</name>
</gene>
<feature type="region of interest" description="Disordered" evidence="1">
    <location>
        <begin position="1"/>
        <end position="531"/>
    </location>
</feature>
<feature type="compositionally biased region" description="Low complexity" evidence="1">
    <location>
        <begin position="484"/>
        <end position="505"/>
    </location>
</feature>
<feature type="compositionally biased region" description="Gly residues" evidence="1">
    <location>
        <begin position="729"/>
        <end position="743"/>
    </location>
</feature>
<feature type="compositionally biased region" description="Gly residues" evidence="1">
    <location>
        <begin position="754"/>
        <end position="771"/>
    </location>
</feature>
<dbReference type="STRING" id="1447875.A0A2B7XGV3"/>
<feature type="compositionally biased region" description="Polar residues" evidence="1">
    <location>
        <begin position="335"/>
        <end position="352"/>
    </location>
</feature>
<feature type="region of interest" description="Disordered" evidence="1">
    <location>
        <begin position="609"/>
        <end position="669"/>
    </location>
</feature>
<sequence length="815" mass="85090">MSGDAADEGWRGRGRTRRSDLNMNNNNQQQQQQQQHQQHQPQGQEQEQQQLQHPPPTTILGSSSPDLSSPNLSDCESVPTPAQFRSRASSPNTAAQNTSTTAAAAAAAAAAPGNAAPATKNSGKPQVKDEKQAGAPAPKMKRTRKKKEDKEPKEAKEKDKETKPRRRRTSNKNNNNANNAAQAQNQQDAAAHDNNADRATSRKKAKLEHPQETKPIAPARQSKITDLVTPNPPATSPSTISPTQPTSSSTPYHFAPSSTSNSPRLQPHLPHGMSQNGNYDVYPANGSSRPAFRPYHIQPAPSSTPALAPAPVPSQHPCPPQRSSGQNYDPIRSAFDNSSVTAPHVSASSKITLPSGHHHISPPPNTTRTPPPRPVYRASASPAISSIIDPPVQPPASAPPQAGIFTHHHRTSPGNTQSVKHSPASITATTNANANAPPTTIQQPKAVHQPEPSSSLLQEPVAMEVDTGNGEPAPAPPASTKLTAPAPNNNNNNNKKGAGASTGPPSSAPSPKPPRPKDAAPPPLPSGSGLLAGALFGVDASNNSNSTSSKTTPNIILHIPLDGKSNQIINFTRLAEEQYGFDALHPRLAAQRERLARVNAASAALEKNEKNAKGLGTDSAAEDDVSLDVDRDSDGDGDVQMSGMASSAANGHAGSEAGAADGKKKRRRKIEEYDRDDPFVDDSELAWQEHAAASKDGFFVYSGPLVPEGEKVAVERADGSIKRGRGRGRGGASAGSRRGGGAAGHHTGSAQDGAAGGSGSTGRGGGPGSRGGTTRKARVTKASRETMQKEKMERQKMGMELAAKGGGTGGGAMMV</sequence>
<feature type="compositionally biased region" description="Gly residues" evidence="1">
    <location>
        <begin position="804"/>
        <end position="815"/>
    </location>
</feature>
<reference evidence="3 4" key="1">
    <citation type="submission" date="2017-10" db="EMBL/GenBank/DDBJ databases">
        <title>Comparative genomics in systemic dimorphic fungi from Ajellomycetaceae.</title>
        <authorList>
            <person name="Munoz J.F."/>
            <person name="Mcewen J.G."/>
            <person name="Clay O.K."/>
            <person name="Cuomo C.A."/>
        </authorList>
    </citation>
    <scope>NUCLEOTIDE SEQUENCE [LARGE SCALE GENOMIC DNA]</scope>
    <source>
        <strain evidence="3 4">UAMH5409</strain>
    </source>
</reference>
<feature type="compositionally biased region" description="Pro residues" evidence="1">
    <location>
        <begin position="308"/>
        <end position="320"/>
    </location>
</feature>
<dbReference type="OrthoDB" id="5576775at2759"/>
<evidence type="ECO:0000313" key="3">
    <source>
        <dbReference type="EMBL" id="PGH10954.1"/>
    </source>
</evidence>
<feature type="compositionally biased region" description="Low complexity" evidence="1">
    <location>
        <begin position="62"/>
        <end position="74"/>
    </location>
</feature>
<evidence type="ECO:0000256" key="1">
    <source>
        <dbReference type="SAM" id="MobiDB-lite"/>
    </source>
</evidence>
<feature type="domain" description="Hpc2-related" evidence="2">
    <location>
        <begin position="663"/>
        <end position="705"/>
    </location>
</feature>
<dbReference type="AlphaFoldDB" id="A0A2B7XGV3"/>